<name>A0A136IUG0_9PEZI</name>
<evidence type="ECO:0000313" key="1">
    <source>
        <dbReference type="EMBL" id="KXJ88475.1"/>
    </source>
</evidence>
<gene>
    <name evidence="1" type="ORF">Micbo1qcDRAFT_178097</name>
</gene>
<dbReference type="OrthoDB" id="3766406at2759"/>
<keyword evidence="2" id="KW-1185">Reference proteome</keyword>
<dbReference type="AlphaFoldDB" id="A0A136IUG0"/>
<proteinExistence type="predicted"/>
<sequence length="371" mass="41112">MASLILTTAWRAMGRLPLVRRRIPTQPVFPLARLPAELIMVVMDQCESPADSICLGMALQNIYGGVGPGAGMFERLLRHISDTDHQRDLVALVGNLDRDHWRSFHCRRAQLASWWRPYSGTLLPLCTAEHHSCLQLDLNETVDSLILNQNHNSTFHFPGFEGDFRLPWCEARLIPRRAAFDLHDGRTARTTNLGATARVLEHGVRVREAWEGRVSPAAGHLVLCCTRTYTHDASHVSELYLQLLSRTGDVHVCAHNRGLRGHHALEVMQPGGTEGTAWRAQSHCFACDTDYEISKIRPVGGGGGDGWVLQVKTYHDVGPCRSPADHEWNAVQGRGPAGPTGPPGSVKVFWESGLEAEDGQGSWTEYWTGEV</sequence>
<dbReference type="Proteomes" id="UP000070501">
    <property type="component" value="Unassembled WGS sequence"/>
</dbReference>
<dbReference type="InParanoid" id="A0A136IUG0"/>
<dbReference type="EMBL" id="KQ964258">
    <property type="protein sequence ID" value="KXJ88475.1"/>
    <property type="molecule type" value="Genomic_DNA"/>
</dbReference>
<reference evidence="2" key="1">
    <citation type="submission" date="2016-02" db="EMBL/GenBank/DDBJ databases">
        <title>Draft genome sequence of Microdochium bolleyi, a fungal endophyte of beachgrass.</title>
        <authorList>
            <consortium name="DOE Joint Genome Institute"/>
            <person name="David A.S."/>
            <person name="May G."/>
            <person name="Haridas S."/>
            <person name="Lim J."/>
            <person name="Wang M."/>
            <person name="Labutti K."/>
            <person name="Lipzen A."/>
            <person name="Barry K."/>
            <person name="Grigoriev I.V."/>
        </authorList>
    </citation>
    <scope>NUCLEOTIDE SEQUENCE [LARGE SCALE GENOMIC DNA]</scope>
    <source>
        <strain evidence="2">J235TASD1</strain>
    </source>
</reference>
<accession>A0A136IUG0</accession>
<evidence type="ECO:0000313" key="2">
    <source>
        <dbReference type="Proteomes" id="UP000070501"/>
    </source>
</evidence>
<organism evidence="1 2">
    <name type="scientific">Microdochium bolleyi</name>
    <dbReference type="NCBI Taxonomy" id="196109"/>
    <lineage>
        <taxon>Eukaryota</taxon>
        <taxon>Fungi</taxon>
        <taxon>Dikarya</taxon>
        <taxon>Ascomycota</taxon>
        <taxon>Pezizomycotina</taxon>
        <taxon>Sordariomycetes</taxon>
        <taxon>Xylariomycetidae</taxon>
        <taxon>Xylariales</taxon>
        <taxon>Microdochiaceae</taxon>
        <taxon>Microdochium</taxon>
    </lineage>
</organism>
<protein>
    <submittedName>
        <fullName evidence="1">Uncharacterized protein</fullName>
    </submittedName>
</protein>